<organism evidence="2 3">
    <name type="scientific">Necator americanus</name>
    <name type="common">Human hookworm</name>
    <dbReference type="NCBI Taxonomy" id="51031"/>
    <lineage>
        <taxon>Eukaryota</taxon>
        <taxon>Metazoa</taxon>
        <taxon>Ecdysozoa</taxon>
        <taxon>Nematoda</taxon>
        <taxon>Chromadorea</taxon>
        <taxon>Rhabditida</taxon>
        <taxon>Rhabditina</taxon>
        <taxon>Rhabditomorpha</taxon>
        <taxon>Strongyloidea</taxon>
        <taxon>Ancylostomatidae</taxon>
        <taxon>Bunostominae</taxon>
        <taxon>Necator</taxon>
    </lineage>
</organism>
<feature type="region of interest" description="Disordered" evidence="1">
    <location>
        <begin position="43"/>
        <end position="119"/>
    </location>
</feature>
<sequence length="119" mass="13598">MDTIDEEYDRLVEHLHDCAKKAESFRTTKKRLSLKTLELMRQRGAAQAAGNQARRPSSQGFAERRGFPVRNTTRYHVGKKSYAVRSRQNKARTPEEPSASTHQHPGEALYTLPVEMQDS</sequence>
<proteinExistence type="predicted"/>
<accession>A0ABR1DCJ1</accession>
<keyword evidence="3" id="KW-1185">Reference proteome</keyword>
<name>A0ABR1DCJ1_NECAM</name>
<evidence type="ECO:0000313" key="3">
    <source>
        <dbReference type="Proteomes" id="UP001303046"/>
    </source>
</evidence>
<feature type="compositionally biased region" description="Low complexity" evidence="1">
    <location>
        <begin position="43"/>
        <end position="55"/>
    </location>
</feature>
<dbReference type="EMBL" id="JAVFWL010000004">
    <property type="protein sequence ID" value="KAK6748204.1"/>
    <property type="molecule type" value="Genomic_DNA"/>
</dbReference>
<dbReference type="Proteomes" id="UP001303046">
    <property type="component" value="Unassembled WGS sequence"/>
</dbReference>
<evidence type="ECO:0000313" key="2">
    <source>
        <dbReference type="EMBL" id="KAK6748204.1"/>
    </source>
</evidence>
<comment type="caution">
    <text evidence="2">The sequence shown here is derived from an EMBL/GenBank/DDBJ whole genome shotgun (WGS) entry which is preliminary data.</text>
</comment>
<protein>
    <submittedName>
        <fullName evidence="2">Uncharacterized protein</fullName>
    </submittedName>
</protein>
<reference evidence="2 3" key="1">
    <citation type="submission" date="2023-08" db="EMBL/GenBank/DDBJ databases">
        <title>A Necator americanus chromosomal reference genome.</title>
        <authorList>
            <person name="Ilik V."/>
            <person name="Petrzelkova K.J."/>
            <person name="Pardy F."/>
            <person name="Fuh T."/>
            <person name="Niatou-Singa F.S."/>
            <person name="Gouil Q."/>
            <person name="Baker L."/>
            <person name="Ritchie M.E."/>
            <person name="Jex A.R."/>
            <person name="Gazzola D."/>
            <person name="Li H."/>
            <person name="Toshio Fujiwara R."/>
            <person name="Zhan B."/>
            <person name="Aroian R.V."/>
            <person name="Pafco B."/>
            <person name="Schwarz E.M."/>
        </authorList>
    </citation>
    <scope>NUCLEOTIDE SEQUENCE [LARGE SCALE GENOMIC DNA]</scope>
    <source>
        <strain evidence="2 3">Aroian</strain>
        <tissue evidence="2">Whole animal</tissue>
    </source>
</reference>
<evidence type="ECO:0000256" key="1">
    <source>
        <dbReference type="SAM" id="MobiDB-lite"/>
    </source>
</evidence>
<gene>
    <name evidence="2" type="primary">Necator_chrIV.g14352</name>
    <name evidence="2" type="ORF">RB195_001058</name>
</gene>